<dbReference type="AlphaFoldDB" id="A0A5A5TY62"/>
<dbReference type="EMBL" id="BJJW01000006">
    <property type="protein sequence ID" value="GDZ83651.1"/>
    <property type="molecule type" value="Genomic_DNA"/>
</dbReference>
<protein>
    <submittedName>
        <fullName evidence="1">Uncharacterized protein</fullName>
    </submittedName>
</protein>
<gene>
    <name evidence="1" type="ORF">LCIT_08930</name>
</gene>
<evidence type="ECO:0000313" key="1">
    <source>
        <dbReference type="EMBL" id="GDZ83651.1"/>
    </source>
</evidence>
<sequence length="59" mass="6983">MNTNLIIGLIMLRNDDYRFFFICDKWFKIGIYSVFRYNIINRLVGDTSSVTPGMNLEEN</sequence>
<proteinExistence type="predicted"/>
<reference evidence="1 2" key="1">
    <citation type="submission" date="2019-04" db="EMBL/GenBank/DDBJ databases">
        <title>A pseudo-fructophilic Leuconostoc citreum strain F192-5 isolated from peel of satsuma mandarin: the first report for isolation and characterization of strain-dependent fructophilic-like characteristics.</title>
        <authorList>
            <person name="Maeno S."/>
            <person name="Tanizawa Y."/>
            <person name="Kajikawa A."/>
            <person name="Kanesaki Y."/>
            <person name="Kubota E."/>
            <person name="Arita M."/>
            <person name="Leon D."/>
            <person name="Endo A."/>
        </authorList>
    </citation>
    <scope>NUCLEOTIDE SEQUENCE [LARGE SCALE GENOMIC DNA]</scope>
    <source>
        <strain evidence="1 2">F192-5</strain>
    </source>
</reference>
<dbReference type="Proteomes" id="UP000323274">
    <property type="component" value="Unassembled WGS sequence"/>
</dbReference>
<accession>A0A5A5TY62</accession>
<evidence type="ECO:0000313" key="2">
    <source>
        <dbReference type="Proteomes" id="UP000323274"/>
    </source>
</evidence>
<comment type="caution">
    <text evidence="1">The sequence shown here is derived from an EMBL/GenBank/DDBJ whole genome shotgun (WGS) entry which is preliminary data.</text>
</comment>
<organism evidence="1 2">
    <name type="scientific">Leuconostoc citreum</name>
    <dbReference type="NCBI Taxonomy" id="33964"/>
    <lineage>
        <taxon>Bacteria</taxon>
        <taxon>Bacillati</taxon>
        <taxon>Bacillota</taxon>
        <taxon>Bacilli</taxon>
        <taxon>Lactobacillales</taxon>
        <taxon>Lactobacillaceae</taxon>
        <taxon>Leuconostoc</taxon>
    </lineage>
</organism>
<name>A0A5A5TY62_LEUCI</name>